<gene>
    <name evidence="1" type="ORF">SPARVUS_LOCUS14052161</name>
</gene>
<evidence type="ECO:0000313" key="2">
    <source>
        <dbReference type="Proteomes" id="UP001162483"/>
    </source>
</evidence>
<accession>A0ABN9GKR2</accession>
<evidence type="ECO:0000313" key="1">
    <source>
        <dbReference type="EMBL" id="CAI9608118.1"/>
    </source>
</evidence>
<dbReference type="Proteomes" id="UP001162483">
    <property type="component" value="Unassembled WGS sequence"/>
</dbReference>
<proteinExistence type="predicted"/>
<name>A0ABN9GKR2_9NEOB</name>
<protein>
    <submittedName>
        <fullName evidence="1">Uncharacterized protein</fullName>
    </submittedName>
</protein>
<keyword evidence="2" id="KW-1185">Reference proteome</keyword>
<organism evidence="1 2">
    <name type="scientific">Staurois parvus</name>
    <dbReference type="NCBI Taxonomy" id="386267"/>
    <lineage>
        <taxon>Eukaryota</taxon>
        <taxon>Metazoa</taxon>
        <taxon>Chordata</taxon>
        <taxon>Craniata</taxon>
        <taxon>Vertebrata</taxon>
        <taxon>Euteleostomi</taxon>
        <taxon>Amphibia</taxon>
        <taxon>Batrachia</taxon>
        <taxon>Anura</taxon>
        <taxon>Neobatrachia</taxon>
        <taxon>Ranoidea</taxon>
        <taxon>Ranidae</taxon>
        <taxon>Staurois</taxon>
    </lineage>
</organism>
<reference evidence="1" key="1">
    <citation type="submission" date="2023-05" db="EMBL/GenBank/DDBJ databases">
        <authorList>
            <person name="Stuckert A."/>
        </authorList>
    </citation>
    <scope>NUCLEOTIDE SEQUENCE</scope>
</reference>
<dbReference type="EMBL" id="CATNWA010018560">
    <property type="protein sequence ID" value="CAI9608118.1"/>
    <property type="molecule type" value="Genomic_DNA"/>
</dbReference>
<comment type="caution">
    <text evidence="1">The sequence shown here is derived from an EMBL/GenBank/DDBJ whole genome shotgun (WGS) entry which is preliminary data.</text>
</comment>
<feature type="non-terminal residue" evidence="1">
    <location>
        <position position="1"/>
    </location>
</feature>
<sequence length="186" mass="21009">FHQSHKESHSGAVTVGEQQSAATLLYSNYRSPPSLQRPSTKVWEMGQLCVFVLITLAVYWDSCSGNRASAGMEDLSESDYPESELPVKRNPYPLVRSAESQSWADHPNICYFIHESQSEGQISCRLRFTRSKFNFNPFGLRFGKRDHSSIAIKRFPETSSGHFLHYLLKLKDKQTALCGLASAEQC</sequence>